<feature type="region of interest" description="Disordered" evidence="1">
    <location>
        <begin position="206"/>
        <end position="331"/>
    </location>
</feature>
<keyword evidence="3" id="KW-1185">Reference proteome</keyword>
<feature type="compositionally biased region" description="Polar residues" evidence="1">
    <location>
        <begin position="320"/>
        <end position="331"/>
    </location>
</feature>
<dbReference type="AlphaFoldDB" id="A0A9W7CQW9"/>
<feature type="compositionally biased region" description="Basic and acidic residues" evidence="1">
    <location>
        <begin position="283"/>
        <end position="294"/>
    </location>
</feature>
<evidence type="ECO:0000313" key="3">
    <source>
        <dbReference type="Proteomes" id="UP001165121"/>
    </source>
</evidence>
<accession>A0A9W7CQW9</accession>
<gene>
    <name evidence="2" type="ORF">Pfra01_001165900</name>
</gene>
<dbReference type="EMBL" id="BSXT01001158">
    <property type="protein sequence ID" value="GMF39342.1"/>
    <property type="molecule type" value="Genomic_DNA"/>
</dbReference>
<name>A0A9W7CQW9_9STRA</name>
<evidence type="ECO:0000256" key="1">
    <source>
        <dbReference type="SAM" id="MobiDB-lite"/>
    </source>
</evidence>
<sequence>MAGSRSISANLGNLQDAFATRDDAIRGQEEVAALLFQQTQGLHAAEQHLAAYHAELGRLHAEMSNLRGQVDLTGVISTRIQGPQDQTAYQLGDIQDLERRLTRMTRERDRLQASNDHLAAEMDLAGTEILDLQTEYADIERDLENSEEQRRILEIARMELSDLQGSLQSFEETVDALGQRVREIQDQRQAAEQDREDLRLRHEAACRERDTARRQLSMTPPPKNVDPYNLPDPSKRPREDSNTPDPNSVPLAKRRFASQDSEDTKDDHSLSDPANQGGEIDDDGGRISEDHEVGGDSVSDEATTNGEAGSSAGGKIQRQLRWQMSSSRLKP</sequence>
<reference evidence="2" key="1">
    <citation type="submission" date="2023-04" db="EMBL/GenBank/DDBJ databases">
        <title>Phytophthora fragariaefolia NBRC 109709.</title>
        <authorList>
            <person name="Ichikawa N."/>
            <person name="Sato H."/>
            <person name="Tonouchi N."/>
        </authorList>
    </citation>
    <scope>NUCLEOTIDE SEQUENCE</scope>
    <source>
        <strain evidence="2">NBRC 109709</strain>
    </source>
</reference>
<evidence type="ECO:0000313" key="2">
    <source>
        <dbReference type="EMBL" id="GMF39342.1"/>
    </source>
</evidence>
<proteinExistence type="predicted"/>
<organism evidence="2 3">
    <name type="scientific">Phytophthora fragariaefolia</name>
    <dbReference type="NCBI Taxonomy" id="1490495"/>
    <lineage>
        <taxon>Eukaryota</taxon>
        <taxon>Sar</taxon>
        <taxon>Stramenopiles</taxon>
        <taxon>Oomycota</taxon>
        <taxon>Peronosporomycetes</taxon>
        <taxon>Peronosporales</taxon>
        <taxon>Peronosporaceae</taxon>
        <taxon>Phytophthora</taxon>
    </lineage>
</organism>
<protein>
    <submittedName>
        <fullName evidence="2">Unnamed protein product</fullName>
    </submittedName>
</protein>
<dbReference type="OrthoDB" id="146986at2759"/>
<comment type="caution">
    <text evidence="2">The sequence shown here is derived from an EMBL/GenBank/DDBJ whole genome shotgun (WGS) entry which is preliminary data.</text>
</comment>
<dbReference type="Proteomes" id="UP001165121">
    <property type="component" value="Unassembled WGS sequence"/>
</dbReference>